<dbReference type="Proteomes" id="UP000553776">
    <property type="component" value="Unassembled WGS sequence"/>
</dbReference>
<dbReference type="PANTHER" id="PTHR33990:SF1">
    <property type="entry name" value="PROTEIN YJDN"/>
    <property type="match status" value="1"/>
</dbReference>
<evidence type="ECO:0000259" key="1">
    <source>
        <dbReference type="Pfam" id="PF00903"/>
    </source>
</evidence>
<dbReference type="InterPro" id="IPR029068">
    <property type="entry name" value="Glyas_Bleomycin-R_OHBP_Dase"/>
</dbReference>
<comment type="caution">
    <text evidence="2">The sequence shown here is derived from an EMBL/GenBank/DDBJ whole genome shotgun (WGS) entry which is preliminary data.</text>
</comment>
<dbReference type="Gene3D" id="3.10.180.10">
    <property type="entry name" value="2,3-Dihydroxybiphenyl 1,2-Dioxygenase, domain 1"/>
    <property type="match status" value="1"/>
</dbReference>
<reference evidence="2 3" key="1">
    <citation type="submission" date="2020-08" db="EMBL/GenBank/DDBJ databases">
        <title>Cohnella phylogeny.</title>
        <authorList>
            <person name="Dunlap C."/>
        </authorList>
    </citation>
    <scope>NUCLEOTIDE SEQUENCE [LARGE SCALE GENOMIC DNA]</scope>
    <source>
        <strain evidence="2 3">DSM 25239</strain>
    </source>
</reference>
<dbReference type="InterPro" id="IPR004360">
    <property type="entry name" value="Glyas_Fos-R_dOase_dom"/>
</dbReference>
<accession>A0A841U7I5</accession>
<feature type="domain" description="Glyoxalase/fosfomycin resistance/dioxygenase" evidence="1">
    <location>
        <begin position="10"/>
        <end position="116"/>
    </location>
</feature>
<dbReference type="AlphaFoldDB" id="A0A841U7I5"/>
<evidence type="ECO:0000313" key="3">
    <source>
        <dbReference type="Proteomes" id="UP000553776"/>
    </source>
</evidence>
<dbReference type="RefSeq" id="WP_185138019.1">
    <property type="nucleotide sequence ID" value="NZ_JACJVR010000084.1"/>
</dbReference>
<dbReference type="PANTHER" id="PTHR33990">
    <property type="entry name" value="PROTEIN YJDN-RELATED"/>
    <property type="match status" value="1"/>
</dbReference>
<dbReference type="Pfam" id="PF00903">
    <property type="entry name" value="Glyoxalase"/>
    <property type="match status" value="1"/>
</dbReference>
<name>A0A841U7I5_9BACL</name>
<dbReference type="SUPFAM" id="SSF54593">
    <property type="entry name" value="Glyoxalase/Bleomycin resistance protein/Dihydroxybiphenyl dioxygenase"/>
    <property type="match status" value="1"/>
</dbReference>
<dbReference type="EMBL" id="JACJVR010000084">
    <property type="protein sequence ID" value="MBB6694044.1"/>
    <property type="molecule type" value="Genomic_DNA"/>
</dbReference>
<gene>
    <name evidence="2" type="ORF">H7B90_21825</name>
</gene>
<proteinExistence type="predicted"/>
<keyword evidence="3" id="KW-1185">Reference proteome</keyword>
<protein>
    <submittedName>
        <fullName evidence="2">VOC family protein</fullName>
    </submittedName>
</protein>
<sequence length="122" mass="13695">MIALPFIVLDNCKDEIRFYQGVFGGEIEILRKQGDEVLNADLHVDGATLKFADAQAAKPEAKGDYVRIFLKIETEEAYRRIYGELAAGGTIVREIYEAPFDGLLSIVSDRNGVSWVLSYYRS</sequence>
<evidence type="ECO:0000313" key="2">
    <source>
        <dbReference type="EMBL" id="MBB6694044.1"/>
    </source>
</evidence>
<organism evidence="2 3">
    <name type="scientific">Cohnella xylanilytica</name>
    <dbReference type="NCBI Taxonomy" id="557555"/>
    <lineage>
        <taxon>Bacteria</taxon>
        <taxon>Bacillati</taxon>
        <taxon>Bacillota</taxon>
        <taxon>Bacilli</taxon>
        <taxon>Bacillales</taxon>
        <taxon>Paenibacillaceae</taxon>
        <taxon>Cohnella</taxon>
    </lineage>
</organism>